<feature type="transmembrane region" description="Helical" evidence="1">
    <location>
        <begin position="148"/>
        <end position="170"/>
    </location>
</feature>
<protein>
    <submittedName>
        <fullName evidence="2">PTS mannose transporter subunit IID</fullName>
    </submittedName>
</protein>
<gene>
    <name evidence="2" type="ORF">C2R26_03195</name>
</gene>
<feature type="transmembrane region" description="Helical" evidence="1">
    <location>
        <begin position="257"/>
        <end position="277"/>
    </location>
</feature>
<dbReference type="PROSITE" id="PS51108">
    <property type="entry name" value="PTS_EIID"/>
    <property type="match status" value="1"/>
</dbReference>
<feature type="transmembrane region" description="Helical" evidence="1">
    <location>
        <begin position="193"/>
        <end position="213"/>
    </location>
</feature>
<evidence type="ECO:0000313" key="2">
    <source>
        <dbReference type="EMBL" id="POH37369.1"/>
    </source>
</evidence>
<dbReference type="PANTHER" id="PTHR32502:SF23">
    <property type="entry name" value="TRANSPORT PROTEIN, PTS SYSTEM"/>
    <property type="match status" value="1"/>
</dbReference>
<dbReference type="InterPro" id="IPR050303">
    <property type="entry name" value="GatZ_KbaZ_carbometab"/>
</dbReference>
<dbReference type="AlphaFoldDB" id="A0A2P4R7Y1"/>
<feature type="transmembrane region" description="Helical" evidence="1">
    <location>
        <begin position="234"/>
        <end position="251"/>
    </location>
</feature>
<name>A0A2P4R7Y1_9LACO</name>
<proteinExistence type="predicted"/>
<dbReference type="InterPro" id="IPR004704">
    <property type="entry name" value="PTS_IID_man"/>
</dbReference>
<accession>A0A2P4R7Y1</accession>
<reference evidence="2" key="1">
    <citation type="submission" date="2018-01" db="EMBL/GenBank/DDBJ databases">
        <title>Genome sequnecing of Lactobacillus formosensis KACC 18721.</title>
        <authorList>
            <person name="Kim S.-J."/>
            <person name="Heo J."/>
        </authorList>
    </citation>
    <scope>NUCLEOTIDE SEQUENCE</scope>
    <source>
        <strain evidence="2">KACC 18721</strain>
    </source>
</reference>
<dbReference type="PANTHER" id="PTHR32502">
    <property type="entry name" value="N-ACETYLGALACTOSAMINE PERMEASE II COMPONENT-RELATED"/>
    <property type="match status" value="1"/>
</dbReference>
<dbReference type="EMBL" id="PPWZ01000020">
    <property type="protein sequence ID" value="POH37369.1"/>
    <property type="molecule type" value="Genomic_DNA"/>
</dbReference>
<keyword evidence="1" id="KW-1133">Transmembrane helix</keyword>
<sequence length="279" mass="31142">MSENNKSEKAVKKENNKKYWQFFWRSWTIQASWNYERQMNLGFLYGISPTLNRIYKDPKDIDKKKSAYKRHLAFYNCTPQTSSFVLGLSASMEEQLSQNPDDFDPESISAVKSSLMGPLSGIEDSFFQGTVKVLAFGLGINFAQKGNILGPILALLICLVPAWLVTWYGAKWGYTAGNQFLTKLNSEGAMDRVMFIAGVVGLMVIGSMVASMISLTTPLHMGTTFKLQSTLNTIMPKLIPISLTMFMYWLIQKKVNTGWILTVCIIGGILASVLGILKA</sequence>
<organism evidence="2">
    <name type="scientific">Companilactobacillus formosensis</name>
    <dbReference type="NCBI Taxonomy" id="1617889"/>
    <lineage>
        <taxon>Bacteria</taxon>
        <taxon>Bacillati</taxon>
        <taxon>Bacillota</taxon>
        <taxon>Bacilli</taxon>
        <taxon>Lactobacillales</taxon>
        <taxon>Lactobacillaceae</taxon>
        <taxon>Companilactobacillus</taxon>
    </lineage>
</organism>
<comment type="caution">
    <text evidence="2">The sequence shown here is derived from an EMBL/GenBank/DDBJ whole genome shotgun (WGS) entry which is preliminary data.</text>
</comment>
<dbReference type="GO" id="GO:0005886">
    <property type="term" value="C:plasma membrane"/>
    <property type="evidence" value="ECO:0007669"/>
    <property type="project" value="TreeGrafter"/>
</dbReference>
<dbReference type="Pfam" id="PF03613">
    <property type="entry name" value="EIID-AGA"/>
    <property type="match status" value="1"/>
</dbReference>
<keyword evidence="1" id="KW-0812">Transmembrane</keyword>
<evidence type="ECO:0000256" key="1">
    <source>
        <dbReference type="SAM" id="Phobius"/>
    </source>
</evidence>
<keyword evidence="1" id="KW-0472">Membrane</keyword>
<dbReference type="GO" id="GO:0009401">
    <property type="term" value="P:phosphoenolpyruvate-dependent sugar phosphotransferase system"/>
    <property type="evidence" value="ECO:0007669"/>
    <property type="project" value="InterPro"/>
</dbReference>